<reference evidence="4 5" key="1">
    <citation type="submission" date="2024-01" db="EMBL/GenBank/DDBJ databases">
        <title>Complete genome sequence of Citroniella saccharovorans strain M6.X9, isolated from human fecal sample.</title>
        <authorList>
            <person name="Cheng G."/>
            <person name="Westerholm M."/>
            <person name="Schnurer A."/>
        </authorList>
    </citation>
    <scope>NUCLEOTIDE SEQUENCE [LARGE SCALE GENOMIC DNA]</scope>
    <source>
        <strain evidence="4 5">DSM 29873</strain>
    </source>
</reference>
<protein>
    <submittedName>
        <fullName evidence="4">Leucine-rich repeat protein</fullName>
    </submittedName>
</protein>
<proteinExistence type="predicted"/>
<dbReference type="EMBL" id="JAYKOT010000003">
    <property type="protein sequence ID" value="MEB3429339.1"/>
    <property type="molecule type" value="Genomic_DNA"/>
</dbReference>
<sequence length="1117" mass="122228">MKNKRILALLLAFVMVFTALPTSLLAAANPPTLNEALTAESDFEFDEATGTIKKYNGTDTDVVIPSKIGGVDVKEIGKSAFSKKNLTSVTIPEGVEIIDQGAFIGNLITELSLPSTVKRIEKVSFATNTKLSKVVFNEGLEYIGQGAFVNDAALTGDITIPSTVKTVMTSAFNKSGVTGIILKGDKDSSPVNLHSKLNGNSLEYVKSDDPYKSIKINFNTLGTSEADKYLELGEVKFKAETKEKLQAWLDENINVQFVANYVNLNDRTGESDKEITLEKVWDLDKFDLSNKFEVTANVNKDLYSEIEEIPGYSKPCISCSHTNLMIRLVINPVEEPATEYVAEDFTYDGASITGFSETGLKKFETLKEVNLPEKSVDGEVITAIGKSAFREKGIEKVTIPETVTLIDDFAFNSNKLTEIKLPSKLEKAGMSAFGNNTIAEVTIPGTLKEIPNGMFSTNLSTKIVIEEGVETIGASAFIGCKVESLEIPASVKEIGRMAFKGGSTAQSGTLKELILHEGLEKIGKDAFQNESLKEVNIPRSLKEIDNTSFRGNGQVVQLKTSNKAHLDFNNEKSLKNQEFILVEEAVTEYVAEDFTYDGASITGFSETGLKKFATLKEVNLPEKSVEGEVITAIGKSAFRGKGIEKVTIPETVTLIDDFAFNSNKLTEIKLPSKLEKAGMSAFGLNSIEEVTIPGTLKEIPNGMFSTNLSTKIVIEEGVETIGVSAFTGCKIERLEIPASVKIVGKTAFSGGSTPQSGPLKELILHEGLEVIEKGAFQKNNLKEVKMPSSLKEIGDTAFFGNGQVVILNTENYEHVRFNNDKSLKNQKFVFKGTVEPGTIEEIPEIKKEDIEKEVVQKGEEIDLTDNIKNLPAGSTVKDITEPMIDTNVVGDYTGKVEVTFSNGSKRIVEVAIVVIDKTELQNLVDKAKKIDLSNKTEESKKALEEAIKEAEEVLENATSQEEIDKAKEALQKAIDGLEEKPVELNKTELQKLVDSAKKIDLTNKTEESKKALEDAIKKAEEALENATSQEEIDKAKEALEKAIKGLKEKPQTPGEVPGTDPIPGEKPGTKPDPKPEVKPEPKPEVKPEKNIFDGIEKRKTSWRQQIQDSSRNLKEKL</sequence>
<dbReference type="Gene3D" id="1.20.1270.90">
    <property type="entry name" value="AF1782-like"/>
    <property type="match status" value="2"/>
</dbReference>
<feature type="chain" id="PRO_5044004374" evidence="2">
    <location>
        <begin position="27"/>
        <end position="1117"/>
    </location>
</feature>
<dbReference type="RefSeq" id="WP_324619536.1">
    <property type="nucleotide sequence ID" value="NZ_JAYKOT010000003.1"/>
</dbReference>
<dbReference type="InterPro" id="IPR059115">
    <property type="entry name" value="Rib"/>
</dbReference>
<dbReference type="InterPro" id="IPR053139">
    <property type="entry name" value="Surface_bspA-like"/>
</dbReference>
<dbReference type="Pfam" id="PF08428">
    <property type="entry name" value="Rib"/>
    <property type="match status" value="1"/>
</dbReference>
<feature type="domain" description="Rib" evidence="3">
    <location>
        <begin position="852"/>
        <end position="915"/>
    </location>
</feature>
<dbReference type="Pfam" id="PF13306">
    <property type="entry name" value="LRR_5"/>
    <property type="match status" value="5"/>
</dbReference>
<evidence type="ECO:0000256" key="2">
    <source>
        <dbReference type="SAM" id="SignalP"/>
    </source>
</evidence>
<dbReference type="InterPro" id="IPR026906">
    <property type="entry name" value="LRR_5"/>
</dbReference>
<dbReference type="AlphaFoldDB" id="A0AAW9MUN6"/>
<feature type="compositionally biased region" description="Basic and acidic residues" evidence="1">
    <location>
        <begin position="1031"/>
        <end position="1050"/>
    </location>
</feature>
<dbReference type="Pfam" id="PF07554">
    <property type="entry name" value="FIVAR"/>
    <property type="match status" value="2"/>
</dbReference>
<evidence type="ECO:0000259" key="3">
    <source>
        <dbReference type="Pfam" id="PF08428"/>
    </source>
</evidence>
<comment type="caution">
    <text evidence="4">The sequence shown here is derived from an EMBL/GenBank/DDBJ whole genome shotgun (WGS) entry which is preliminary data.</text>
</comment>
<dbReference type="NCBIfam" id="TIGR02331">
    <property type="entry name" value="rib_alpha"/>
    <property type="match status" value="1"/>
</dbReference>
<dbReference type="Proteomes" id="UP001357733">
    <property type="component" value="Unassembled WGS sequence"/>
</dbReference>
<dbReference type="InterPro" id="IPR012706">
    <property type="entry name" value="Rib_alpha_Esp_rpt"/>
</dbReference>
<organism evidence="4 5">
    <name type="scientific">Citroniella saccharovorans</name>
    <dbReference type="NCBI Taxonomy" id="2053367"/>
    <lineage>
        <taxon>Bacteria</taxon>
        <taxon>Bacillati</taxon>
        <taxon>Bacillota</taxon>
        <taxon>Tissierellia</taxon>
        <taxon>Tissierellales</taxon>
        <taxon>Peptoniphilaceae</taxon>
        <taxon>Citroniella</taxon>
    </lineage>
</organism>
<accession>A0AAW9MUN6</accession>
<dbReference type="InterPro" id="IPR032675">
    <property type="entry name" value="LRR_dom_sf"/>
</dbReference>
<keyword evidence="2" id="KW-0732">Signal</keyword>
<feature type="signal peptide" evidence="2">
    <location>
        <begin position="1"/>
        <end position="26"/>
    </location>
</feature>
<dbReference type="PANTHER" id="PTHR45661">
    <property type="entry name" value="SURFACE ANTIGEN"/>
    <property type="match status" value="1"/>
</dbReference>
<gene>
    <name evidence="4" type="ORF">VLK81_04800</name>
</gene>
<dbReference type="Gene3D" id="3.80.10.10">
    <property type="entry name" value="Ribonuclease Inhibitor"/>
    <property type="match status" value="4"/>
</dbReference>
<evidence type="ECO:0000313" key="5">
    <source>
        <dbReference type="Proteomes" id="UP001357733"/>
    </source>
</evidence>
<evidence type="ECO:0000313" key="4">
    <source>
        <dbReference type="EMBL" id="MEB3429339.1"/>
    </source>
</evidence>
<feature type="region of interest" description="Disordered" evidence="1">
    <location>
        <begin position="1023"/>
        <end position="1117"/>
    </location>
</feature>
<keyword evidence="5" id="KW-1185">Reference proteome</keyword>
<feature type="compositionally biased region" description="Basic and acidic residues" evidence="1">
    <location>
        <begin position="1067"/>
        <end position="1099"/>
    </location>
</feature>
<dbReference type="PANTHER" id="PTHR45661:SF3">
    <property type="entry name" value="IG-LIKE DOMAIN-CONTAINING PROTEIN"/>
    <property type="match status" value="1"/>
</dbReference>
<evidence type="ECO:0000256" key="1">
    <source>
        <dbReference type="SAM" id="MobiDB-lite"/>
    </source>
</evidence>
<name>A0AAW9MUN6_9FIRM</name>